<evidence type="ECO:0000313" key="7">
    <source>
        <dbReference type="Proteomes" id="UP001225356"/>
    </source>
</evidence>
<dbReference type="InterPro" id="IPR000847">
    <property type="entry name" value="LysR_HTH_N"/>
</dbReference>
<dbReference type="Gene3D" id="3.40.190.10">
    <property type="entry name" value="Periplasmic binding protein-like II"/>
    <property type="match status" value="2"/>
</dbReference>
<dbReference type="InterPro" id="IPR036388">
    <property type="entry name" value="WH-like_DNA-bd_sf"/>
</dbReference>
<proteinExistence type="inferred from homology"/>
<comment type="caution">
    <text evidence="6">The sequence shown here is derived from an EMBL/GenBank/DDBJ whole genome shotgun (WGS) entry which is preliminary data.</text>
</comment>
<evidence type="ECO:0000259" key="5">
    <source>
        <dbReference type="PROSITE" id="PS50931"/>
    </source>
</evidence>
<protein>
    <submittedName>
        <fullName evidence="6">DNA-binding transcriptional LysR family regulator</fullName>
    </submittedName>
</protein>
<keyword evidence="3 6" id="KW-0238">DNA-binding</keyword>
<keyword evidence="7" id="KW-1185">Reference proteome</keyword>
<evidence type="ECO:0000256" key="2">
    <source>
        <dbReference type="ARBA" id="ARBA00023015"/>
    </source>
</evidence>
<evidence type="ECO:0000313" key="6">
    <source>
        <dbReference type="EMBL" id="MDP9847164.1"/>
    </source>
</evidence>
<dbReference type="PROSITE" id="PS50931">
    <property type="entry name" value="HTH_LYSR"/>
    <property type="match status" value="1"/>
</dbReference>
<gene>
    <name evidence="6" type="ORF">J2853_006375</name>
</gene>
<dbReference type="PANTHER" id="PTHR30346:SF0">
    <property type="entry name" value="HCA OPERON TRANSCRIPTIONAL ACTIVATOR HCAR"/>
    <property type="match status" value="1"/>
</dbReference>
<organism evidence="6 7">
    <name type="scientific">Streptosporangium lutulentum</name>
    <dbReference type="NCBI Taxonomy" id="1461250"/>
    <lineage>
        <taxon>Bacteria</taxon>
        <taxon>Bacillati</taxon>
        <taxon>Actinomycetota</taxon>
        <taxon>Actinomycetes</taxon>
        <taxon>Streptosporangiales</taxon>
        <taxon>Streptosporangiaceae</taxon>
        <taxon>Streptosporangium</taxon>
    </lineage>
</organism>
<dbReference type="RefSeq" id="WP_307564210.1">
    <property type="nucleotide sequence ID" value="NZ_JAUSQU010000001.1"/>
</dbReference>
<evidence type="ECO:0000256" key="4">
    <source>
        <dbReference type="ARBA" id="ARBA00023163"/>
    </source>
</evidence>
<keyword evidence="2" id="KW-0805">Transcription regulation</keyword>
<dbReference type="Proteomes" id="UP001225356">
    <property type="component" value="Unassembled WGS sequence"/>
</dbReference>
<evidence type="ECO:0000256" key="1">
    <source>
        <dbReference type="ARBA" id="ARBA00009437"/>
    </source>
</evidence>
<sequence>MDENLRLVRYFLAVAEELHFRRAAARLFVSQPTLSDQIRRLEQHLGVQLFERTGRGVVLTPAGKEFEGEARTVLTAWEQAVAITRSAAAERMRTFVIGFVANAAAELTPLITRRFRGRHSGIGLEMRQYDFREPLAGLGAGQVDVVLTRPPLGHIPWLHTRTLFAEPRVLIVPTAHLLAGRDTVSVEDVLDEPFIAWKAPGPCRDFWLALDQRKGHPIRIGREVVTVDECLESILMGAGVAFAQASSRRFYARPGLAFVPTTGLPLTSVVVAWCSDHETPLVRDFVHVAREIAEIDGCRVPVPGAVPRSAAL</sequence>
<accession>A0ABT9QML5</accession>
<dbReference type="SUPFAM" id="SSF46785">
    <property type="entry name" value="Winged helix' DNA-binding domain"/>
    <property type="match status" value="1"/>
</dbReference>
<dbReference type="PRINTS" id="PR00039">
    <property type="entry name" value="HTHLYSR"/>
</dbReference>
<keyword evidence="4" id="KW-0804">Transcription</keyword>
<dbReference type="SUPFAM" id="SSF53850">
    <property type="entry name" value="Periplasmic binding protein-like II"/>
    <property type="match status" value="1"/>
</dbReference>
<evidence type="ECO:0000256" key="3">
    <source>
        <dbReference type="ARBA" id="ARBA00023125"/>
    </source>
</evidence>
<dbReference type="PANTHER" id="PTHR30346">
    <property type="entry name" value="TRANSCRIPTIONAL DUAL REGULATOR HCAR-RELATED"/>
    <property type="match status" value="1"/>
</dbReference>
<dbReference type="Pfam" id="PF00126">
    <property type="entry name" value="HTH_1"/>
    <property type="match status" value="1"/>
</dbReference>
<reference evidence="6 7" key="1">
    <citation type="submission" date="2023-07" db="EMBL/GenBank/DDBJ databases">
        <title>Sequencing the genomes of 1000 actinobacteria strains.</title>
        <authorList>
            <person name="Klenk H.-P."/>
        </authorList>
    </citation>
    <scope>NUCLEOTIDE SEQUENCE [LARGE SCALE GENOMIC DNA]</scope>
    <source>
        <strain evidence="6 7">DSM 46740</strain>
    </source>
</reference>
<dbReference type="EMBL" id="JAUSQU010000001">
    <property type="protein sequence ID" value="MDP9847164.1"/>
    <property type="molecule type" value="Genomic_DNA"/>
</dbReference>
<dbReference type="InterPro" id="IPR005119">
    <property type="entry name" value="LysR_subst-bd"/>
</dbReference>
<dbReference type="Gene3D" id="1.10.10.10">
    <property type="entry name" value="Winged helix-like DNA-binding domain superfamily/Winged helix DNA-binding domain"/>
    <property type="match status" value="1"/>
</dbReference>
<dbReference type="CDD" id="cd08414">
    <property type="entry name" value="PBP2_LTTR_aromatics_like"/>
    <property type="match status" value="1"/>
</dbReference>
<comment type="similarity">
    <text evidence="1">Belongs to the LysR transcriptional regulatory family.</text>
</comment>
<feature type="domain" description="HTH lysR-type" evidence="5">
    <location>
        <begin position="1"/>
        <end position="60"/>
    </location>
</feature>
<dbReference type="InterPro" id="IPR036390">
    <property type="entry name" value="WH_DNA-bd_sf"/>
</dbReference>
<dbReference type="Pfam" id="PF03466">
    <property type="entry name" value="LysR_substrate"/>
    <property type="match status" value="1"/>
</dbReference>
<dbReference type="GO" id="GO:0003677">
    <property type="term" value="F:DNA binding"/>
    <property type="evidence" value="ECO:0007669"/>
    <property type="project" value="UniProtKB-KW"/>
</dbReference>
<name>A0ABT9QML5_9ACTN</name>